<sequence>MSQEDRGAEERSSRTWRLKFTAGVGAGWNCLLKVAGQGLFLCGRVIFSSLGAYCSLITCWWRRGSLHHTQQLCDSLVLHVLRTVFPHVSCLEPGVHQCCHVEDVVCGCIIVLLIEVFEHTSFDCFGEFRFPFFWAEDLIIEQMQHRLEKGYAHIFLPRQCIGYPPDLLHDLFEGIVPLELALCLNDLIKKKYFTLFQVNDLIRQFPYKWTDKTDSPQPVPLNFATRRSVGGNAHENWCLLRLLPLIIGFKVPESEPAWHLLMDLKDIVELVVSPVHTDETITHLDIKIAEHRHRYLQVFPEAKLLPKHHFLEHYPQLIKAFGPLAALWTMRFEAKHSFFKRVVRHTSCFRNILLSLAVKHQFMLAYHFHGTDILKPALSVSNLSTVPVDVLKENIQEAVQRKFPGETCVKVTNTVTCYGTCYSVGMILPYGSTGGLPDFVELNLILVMRGQLAFAVKCLHSWYWEHLRAFELESTRQVTILEQQELTDSYPLAAYAFEQRRFVTLKRHIPIQD</sequence>
<keyword evidence="2" id="KW-1185">Reference proteome</keyword>
<reference evidence="1" key="1">
    <citation type="journal article" date="2023" name="Front. Mar. Sci.">
        <title>A new Merluccius polli reference genome to investigate the effects of global change in West African waters.</title>
        <authorList>
            <person name="Mateo J.L."/>
            <person name="Blanco-Fernandez C."/>
            <person name="Garcia-Vazquez E."/>
            <person name="Machado-Schiaffino G."/>
        </authorList>
    </citation>
    <scope>NUCLEOTIDE SEQUENCE</scope>
    <source>
        <strain evidence="1">C29</strain>
        <tissue evidence="1">Fin</tissue>
    </source>
</reference>
<gene>
    <name evidence="1" type="ORF">N1851_007733</name>
</gene>
<comment type="caution">
    <text evidence="1">The sequence shown here is derived from an EMBL/GenBank/DDBJ whole genome shotgun (WGS) entry which is preliminary data.</text>
</comment>
<evidence type="ECO:0000313" key="1">
    <source>
        <dbReference type="EMBL" id="KAK0151159.1"/>
    </source>
</evidence>
<dbReference type="AlphaFoldDB" id="A0AA47N3E7"/>
<dbReference type="EMBL" id="JAOPHQ010001419">
    <property type="protein sequence ID" value="KAK0151159.1"/>
    <property type="molecule type" value="Genomic_DNA"/>
</dbReference>
<dbReference type="PANTHER" id="PTHR31912:SF35">
    <property type="entry name" value="C2H2-TYPE DOMAIN-CONTAINING PROTEIN"/>
    <property type="match status" value="1"/>
</dbReference>
<proteinExistence type="predicted"/>
<dbReference type="PANTHER" id="PTHR31912">
    <property type="entry name" value="IP13529P"/>
    <property type="match status" value="1"/>
</dbReference>
<dbReference type="Proteomes" id="UP001174136">
    <property type="component" value="Unassembled WGS sequence"/>
</dbReference>
<evidence type="ECO:0000313" key="2">
    <source>
        <dbReference type="Proteomes" id="UP001174136"/>
    </source>
</evidence>
<accession>A0AA47N3E7</accession>
<name>A0AA47N3E7_MERPO</name>
<protein>
    <submittedName>
        <fullName evidence="1">Uncharacterized protein</fullName>
    </submittedName>
</protein>
<organism evidence="1 2">
    <name type="scientific">Merluccius polli</name>
    <name type="common">Benguela hake</name>
    <name type="synonym">Merluccius cadenati</name>
    <dbReference type="NCBI Taxonomy" id="89951"/>
    <lineage>
        <taxon>Eukaryota</taxon>
        <taxon>Metazoa</taxon>
        <taxon>Chordata</taxon>
        <taxon>Craniata</taxon>
        <taxon>Vertebrata</taxon>
        <taxon>Euteleostomi</taxon>
        <taxon>Actinopterygii</taxon>
        <taxon>Neopterygii</taxon>
        <taxon>Teleostei</taxon>
        <taxon>Neoteleostei</taxon>
        <taxon>Acanthomorphata</taxon>
        <taxon>Zeiogadaria</taxon>
        <taxon>Gadariae</taxon>
        <taxon>Gadiformes</taxon>
        <taxon>Gadoidei</taxon>
        <taxon>Merlucciidae</taxon>
        <taxon>Merluccius</taxon>
    </lineage>
</organism>